<proteinExistence type="predicted"/>
<dbReference type="Pfam" id="PF05569">
    <property type="entry name" value="Peptidase_M56"/>
    <property type="match status" value="1"/>
</dbReference>
<dbReference type="PANTHER" id="PTHR34978">
    <property type="entry name" value="POSSIBLE SENSOR-TRANSDUCER PROTEIN BLAR"/>
    <property type="match status" value="1"/>
</dbReference>
<reference evidence="4" key="2">
    <citation type="submission" date="2021-04" db="EMBL/GenBank/DDBJ databases">
        <authorList>
            <person name="Gilroy R."/>
        </authorList>
    </citation>
    <scope>NUCLEOTIDE SEQUENCE</scope>
    <source>
        <strain evidence="4">CHK193-4272</strain>
    </source>
</reference>
<evidence type="ECO:0000259" key="2">
    <source>
        <dbReference type="Pfam" id="PF05569"/>
    </source>
</evidence>
<dbReference type="Pfam" id="PF07833">
    <property type="entry name" value="Cu_amine_oxidN1"/>
    <property type="match status" value="1"/>
</dbReference>
<dbReference type="InterPro" id="IPR052173">
    <property type="entry name" value="Beta-lactam_resp_regulator"/>
</dbReference>
<keyword evidence="1" id="KW-1133">Transmembrane helix</keyword>
<evidence type="ECO:0000313" key="5">
    <source>
        <dbReference type="Proteomes" id="UP000886808"/>
    </source>
</evidence>
<organism evidence="4 5">
    <name type="scientific">Candidatus Butyricicoccus avistercoris</name>
    <dbReference type="NCBI Taxonomy" id="2838518"/>
    <lineage>
        <taxon>Bacteria</taxon>
        <taxon>Bacillati</taxon>
        <taxon>Bacillota</taxon>
        <taxon>Clostridia</taxon>
        <taxon>Eubacteriales</taxon>
        <taxon>Butyricicoccaceae</taxon>
        <taxon>Butyricicoccus</taxon>
    </lineage>
</organism>
<keyword evidence="1" id="KW-0472">Membrane</keyword>
<feature type="transmembrane region" description="Helical" evidence="1">
    <location>
        <begin position="301"/>
        <end position="324"/>
    </location>
</feature>
<dbReference type="InterPro" id="IPR012854">
    <property type="entry name" value="Cu_amine_oxidase-like_N"/>
</dbReference>
<dbReference type="AlphaFoldDB" id="A0A9D1PIZ9"/>
<reference evidence="4" key="1">
    <citation type="journal article" date="2021" name="PeerJ">
        <title>Extensive microbial diversity within the chicken gut microbiome revealed by metagenomics and culture.</title>
        <authorList>
            <person name="Gilroy R."/>
            <person name="Ravi A."/>
            <person name="Getino M."/>
            <person name="Pursley I."/>
            <person name="Horton D.L."/>
            <person name="Alikhan N.F."/>
            <person name="Baker D."/>
            <person name="Gharbi K."/>
            <person name="Hall N."/>
            <person name="Watson M."/>
            <person name="Adriaenssens E.M."/>
            <person name="Foster-Nyarko E."/>
            <person name="Jarju S."/>
            <person name="Secka A."/>
            <person name="Antonio M."/>
            <person name="Oren A."/>
            <person name="Chaudhuri R.R."/>
            <person name="La Ragione R."/>
            <person name="Hildebrand F."/>
            <person name="Pallen M.J."/>
        </authorList>
    </citation>
    <scope>NUCLEOTIDE SEQUENCE</scope>
    <source>
        <strain evidence="4">CHK193-4272</strain>
    </source>
</reference>
<feature type="transmembrane region" description="Helical" evidence="1">
    <location>
        <begin position="207"/>
        <end position="228"/>
    </location>
</feature>
<evidence type="ECO:0000313" key="4">
    <source>
        <dbReference type="EMBL" id="HIV62852.1"/>
    </source>
</evidence>
<evidence type="ECO:0000256" key="1">
    <source>
        <dbReference type="SAM" id="Phobius"/>
    </source>
</evidence>
<feature type="domain" description="Copper amine oxidase-like N-terminal" evidence="3">
    <location>
        <begin position="341"/>
        <end position="437"/>
    </location>
</feature>
<sequence>MGELIKNIILMSAVGGILAIFLLIVKPLTKRLFSPKWQYYIWLSVLIVMVLPIKFNLPEKSPNIVSTDAIFQTANQIKPAQIEQQPVQTIAFDKVSEISNIKAPEIPIDIIKILSLIWLFIALLIFLYKLIKYIIFVRKISKNSFADFGTQNILKKLTIRKTSLLDAPLIVGLINPTLYLPEYEISDNDLNYILMHELTHYKRHDLLYKWFAMFVLSIHWFNPLIYVVSKQIDEECEISCDYEVCKNLSDNDKKYYMAMILEFIQTSIVKKRPLTTQMASSKTILKRRFTMIKNKKTTSKLVSVFSVILALAMFSTTVFASGLVNTLSQNQDSNIKYEVYNGDKLISFDNEPFIYNDSYYLPLRETLDAFDITNIEWNNGKIKISMPDSPKEYVNSNSCEIAIGSDQVIYDNATYTINCVPILKDNITYASLFFFEDLIRVGQIPDFRFNAVRDLSPEAYYEEGEQVFIGTLEEQDNFNPDTPVKRIIVDENRNTLAVIPVENQQPEKLAQIKLDDVVNIDGYSNTFNAYIMNITANGDYIYAHSDILIYKDDKRIAYIPVSWQINIPKPDFSDLNS</sequence>
<feature type="transmembrane region" description="Helical" evidence="1">
    <location>
        <begin position="6"/>
        <end position="25"/>
    </location>
</feature>
<protein>
    <submittedName>
        <fullName evidence="4">M56 family metallopeptidase</fullName>
    </submittedName>
</protein>
<feature type="transmembrane region" description="Helical" evidence="1">
    <location>
        <begin position="37"/>
        <end position="55"/>
    </location>
</feature>
<dbReference type="EMBL" id="DXIE01000049">
    <property type="protein sequence ID" value="HIV62852.1"/>
    <property type="molecule type" value="Genomic_DNA"/>
</dbReference>
<dbReference type="CDD" id="cd07341">
    <property type="entry name" value="M56_BlaR1_MecR1_like"/>
    <property type="match status" value="1"/>
</dbReference>
<evidence type="ECO:0000259" key="3">
    <source>
        <dbReference type="Pfam" id="PF07833"/>
    </source>
</evidence>
<feature type="domain" description="Peptidase M56" evidence="2">
    <location>
        <begin position="10"/>
        <end position="292"/>
    </location>
</feature>
<feature type="transmembrane region" description="Helical" evidence="1">
    <location>
        <begin position="110"/>
        <end position="131"/>
    </location>
</feature>
<accession>A0A9D1PIZ9</accession>
<name>A0A9D1PIZ9_9FIRM</name>
<gene>
    <name evidence="4" type="ORF">H9746_08455</name>
</gene>
<keyword evidence="1" id="KW-0812">Transmembrane</keyword>
<dbReference type="Proteomes" id="UP000886808">
    <property type="component" value="Unassembled WGS sequence"/>
</dbReference>
<dbReference type="PANTHER" id="PTHR34978:SF3">
    <property type="entry name" value="SLR0241 PROTEIN"/>
    <property type="match status" value="1"/>
</dbReference>
<dbReference type="InterPro" id="IPR008756">
    <property type="entry name" value="Peptidase_M56"/>
</dbReference>
<comment type="caution">
    <text evidence="4">The sequence shown here is derived from an EMBL/GenBank/DDBJ whole genome shotgun (WGS) entry which is preliminary data.</text>
</comment>